<dbReference type="InterPro" id="IPR012677">
    <property type="entry name" value="Nucleotide-bd_a/b_plait_sf"/>
</dbReference>
<evidence type="ECO:0000259" key="7">
    <source>
        <dbReference type="PROSITE" id="PS50103"/>
    </source>
</evidence>
<keyword evidence="5" id="KW-0863">Zinc-finger</keyword>
<dbReference type="GO" id="GO:0006364">
    <property type="term" value="P:rRNA processing"/>
    <property type="evidence" value="ECO:0007669"/>
    <property type="project" value="UniProtKB-KW"/>
</dbReference>
<feature type="region of interest" description="Disordered" evidence="6">
    <location>
        <begin position="281"/>
        <end position="307"/>
    </location>
</feature>
<evidence type="ECO:0000313" key="8">
    <source>
        <dbReference type="EMBL" id="KAL3799187.1"/>
    </source>
</evidence>
<dbReference type="InterPro" id="IPR012337">
    <property type="entry name" value="RNaseH-like_sf"/>
</dbReference>
<comment type="function">
    <text evidence="4">Exoribonuclease involved in ribosome biosynthesis. Involved in the processing of ITS1, the internal transcribed spacer localized between the 18S and 5.8S rRNAs.</text>
</comment>
<feature type="compositionally biased region" description="Low complexity" evidence="6">
    <location>
        <begin position="120"/>
        <end position="129"/>
    </location>
</feature>
<accession>A0ABD3QGK3</accession>
<keyword evidence="3" id="KW-0378">Hydrolase</keyword>
<organism evidence="8 9">
    <name type="scientific">Stephanodiscus triporus</name>
    <dbReference type="NCBI Taxonomy" id="2934178"/>
    <lineage>
        <taxon>Eukaryota</taxon>
        <taxon>Sar</taxon>
        <taxon>Stramenopiles</taxon>
        <taxon>Ochrophyta</taxon>
        <taxon>Bacillariophyta</taxon>
        <taxon>Coscinodiscophyceae</taxon>
        <taxon>Thalassiosirophycidae</taxon>
        <taxon>Stephanodiscales</taxon>
        <taxon>Stephanodiscaceae</taxon>
        <taxon>Stephanodiscus</taxon>
    </lineage>
</organism>
<dbReference type="InterPro" id="IPR013520">
    <property type="entry name" value="Ribonucl_H"/>
</dbReference>
<dbReference type="SUPFAM" id="SSF53098">
    <property type="entry name" value="Ribonuclease H-like"/>
    <property type="match status" value="1"/>
</dbReference>
<name>A0ABD3QGK3_9STRA</name>
<dbReference type="GO" id="GO:0016787">
    <property type="term" value="F:hydrolase activity"/>
    <property type="evidence" value="ECO:0007669"/>
    <property type="project" value="UniProtKB-KW"/>
</dbReference>
<dbReference type="PANTHER" id="PTHR12801:SF45">
    <property type="entry name" value="RNA EXONUCLEASE 4"/>
    <property type="match status" value="1"/>
</dbReference>
<feature type="domain" description="C3H1-type" evidence="7">
    <location>
        <begin position="15"/>
        <end position="43"/>
    </location>
</feature>
<sequence length="616" mass="64967">MAKGKGYKLTSSSVDGGPKVCAFFASDKGCRNGANCPFSHVAVGAPPPASSSSPRGSSTPSVASSSVVSSESDGGGTSDGEIDEGRAGAYASLVARMDAPPPASAGNPFLSAVVAPPAPAAAQPASASPENKKKKRKKSVNGKQGTTVAPGENIFDLGAVDTPAPTVAPPPAKRPKQQPQQQRQQQQAASTPPPPQTPPPAIDFRDLRLPVAPFSLPGATASTTTPSTATKTPRAAAPPPATTIPTRQRPLPTATPSHLRWKDAVLSTRSHANYATHYDFDRKARSSSPSSDGRAENGGGEDDGGWMSTRPYDHRRCSSNPAAIAIDCEMCETKDPITGRVDTKSLCRLSVVDADGPDGPVLLDTLVRPRWPVTDHRTWINGISADSLEGVEFTLEHARAFMDALCSDETVIVGHAVHNDLQALKLDHGCVVDTAMLYVHADVEEGESGTPSLRNLAHGVLGRDMPDVHDSVNDARVALACALHYVERGGKVDPVERVYRRSDGRGGGRESVGSAQQQQQHTAVLLVHRLPVNTLPEHISEMFLAYASIRPKVVPDIAFAGPHGKCHVEFASSQHAELAYATLVGEERADKTGKMQKRVGLKGGGYVCVRKMKKGK</sequence>
<evidence type="ECO:0000313" key="9">
    <source>
        <dbReference type="Proteomes" id="UP001530315"/>
    </source>
</evidence>
<dbReference type="InterPro" id="IPR035979">
    <property type="entry name" value="RBD_domain_sf"/>
</dbReference>
<feature type="compositionally biased region" description="Low complexity" evidence="6">
    <location>
        <begin position="217"/>
        <end position="235"/>
    </location>
</feature>
<feature type="zinc finger region" description="C3H1-type" evidence="5">
    <location>
        <begin position="15"/>
        <end position="43"/>
    </location>
</feature>
<keyword evidence="1" id="KW-0698">rRNA processing</keyword>
<evidence type="ECO:0000256" key="3">
    <source>
        <dbReference type="ARBA" id="ARBA00022801"/>
    </source>
</evidence>
<evidence type="ECO:0000256" key="1">
    <source>
        <dbReference type="ARBA" id="ARBA00022552"/>
    </source>
</evidence>
<reference evidence="8 9" key="1">
    <citation type="submission" date="2024-10" db="EMBL/GenBank/DDBJ databases">
        <title>Updated reference genomes for cyclostephanoid diatoms.</title>
        <authorList>
            <person name="Roberts W.R."/>
            <person name="Alverson A.J."/>
        </authorList>
    </citation>
    <scope>NUCLEOTIDE SEQUENCE [LARGE SCALE GENOMIC DNA]</scope>
    <source>
        <strain evidence="8 9">AJA276-08</strain>
    </source>
</reference>
<dbReference type="Gene3D" id="3.30.420.10">
    <property type="entry name" value="Ribonuclease H-like superfamily/Ribonuclease H"/>
    <property type="match status" value="1"/>
</dbReference>
<feature type="compositionally biased region" description="Low complexity" evidence="6">
    <location>
        <begin position="39"/>
        <end position="72"/>
    </location>
</feature>
<gene>
    <name evidence="8" type="ORF">ACHAW5_005464</name>
</gene>
<evidence type="ECO:0000256" key="5">
    <source>
        <dbReference type="PROSITE-ProRule" id="PRU00723"/>
    </source>
</evidence>
<dbReference type="PROSITE" id="PS50103">
    <property type="entry name" value="ZF_C3H1"/>
    <property type="match status" value="1"/>
</dbReference>
<dbReference type="SMART" id="SM00479">
    <property type="entry name" value="EXOIII"/>
    <property type="match status" value="1"/>
</dbReference>
<dbReference type="EMBL" id="JALLAZ020000267">
    <property type="protein sequence ID" value="KAL3799187.1"/>
    <property type="molecule type" value="Genomic_DNA"/>
</dbReference>
<keyword evidence="9" id="KW-1185">Reference proteome</keyword>
<dbReference type="InterPro" id="IPR000571">
    <property type="entry name" value="Znf_CCCH"/>
</dbReference>
<dbReference type="GO" id="GO:0004518">
    <property type="term" value="F:nuclease activity"/>
    <property type="evidence" value="ECO:0007669"/>
    <property type="project" value="UniProtKB-KW"/>
</dbReference>
<keyword evidence="5" id="KW-0479">Metal-binding</keyword>
<dbReference type="PANTHER" id="PTHR12801">
    <property type="entry name" value="RNA EXONUCLEASE REXO1 / RECO3 FAMILY MEMBER-RELATED"/>
    <property type="match status" value="1"/>
</dbReference>
<dbReference type="InterPro" id="IPR047021">
    <property type="entry name" value="REXO1/3/4-like"/>
</dbReference>
<dbReference type="InterPro" id="IPR036397">
    <property type="entry name" value="RNaseH_sf"/>
</dbReference>
<dbReference type="AlphaFoldDB" id="A0ABD3QGK3"/>
<feature type="compositionally biased region" description="Low complexity" evidence="6">
    <location>
        <begin position="177"/>
        <end position="190"/>
    </location>
</feature>
<evidence type="ECO:0000256" key="6">
    <source>
        <dbReference type="SAM" id="MobiDB-lite"/>
    </source>
</evidence>
<comment type="caution">
    <text evidence="8">The sequence shown here is derived from an EMBL/GenBank/DDBJ whole genome shotgun (WGS) entry which is preliminary data.</text>
</comment>
<keyword evidence="5" id="KW-0862">Zinc</keyword>
<keyword evidence="2" id="KW-0540">Nuclease</keyword>
<evidence type="ECO:0000256" key="2">
    <source>
        <dbReference type="ARBA" id="ARBA00022722"/>
    </source>
</evidence>
<feature type="region of interest" description="Disordered" evidence="6">
    <location>
        <begin position="120"/>
        <end position="256"/>
    </location>
</feature>
<feature type="compositionally biased region" description="Pro residues" evidence="6">
    <location>
        <begin position="191"/>
        <end position="201"/>
    </location>
</feature>
<dbReference type="GO" id="GO:0008270">
    <property type="term" value="F:zinc ion binding"/>
    <property type="evidence" value="ECO:0007669"/>
    <property type="project" value="UniProtKB-KW"/>
</dbReference>
<dbReference type="Gene3D" id="3.30.70.330">
    <property type="match status" value="1"/>
</dbReference>
<protein>
    <recommendedName>
        <fullName evidence="7">C3H1-type domain-containing protein</fullName>
    </recommendedName>
</protein>
<proteinExistence type="predicted"/>
<feature type="region of interest" description="Disordered" evidence="6">
    <location>
        <begin position="36"/>
        <end position="84"/>
    </location>
</feature>
<evidence type="ECO:0000256" key="4">
    <source>
        <dbReference type="ARBA" id="ARBA00025599"/>
    </source>
</evidence>
<dbReference type="SUPFAM" id="SSF54928">
    <property type="entry name" value="RNA-binding domain, RBD"/>
    <property type="match status" value="1"/>
</dbReference>
<dbReference type="Proteomes" id="UP001530315">
    <property type="component" value="Unassembled WGS sequence"/>
</dbReference>